<evidence type="ECO:0000256" key="1">
    <source>
        <dbReference type="PROSITE-ProRule" id="PRU00024"/>
    </source>
</evidence>
<dbReference type="OrthoDB" id="6131248at2759"/>
<dbReference type="EMBL" id="CAJPWZ010001504">
    <property type="protein sequence ID" value="CAG2217140.1"/>
    <property type="molecule type" value="Genomic_DNA"/>
</dbReference>
<comment type="caution">
    <text evidence="4">The sequence shown here is derived from an EMBL/GenBank/DDBJ whole genome shotgun (WGS) entry which is preliminary data.</text>
</comment>
<dbReference type="Pfam" id="PF06739">
    <property type="entry name" value="SBBP"/>
    <property type="match status" value="1"/>
</dbReference>
<keyword evidence="1" id="KW-0479">Metal-binding</keyword>
<dbReference type="InterPro" id="IPR000315">
    <property type="entry name" value="Znf_B-box"/>
</dbReference>
<sequence length="591" mass="67243">MKLHNSVKSEDFIIRLKKWIAYEEIYGHRPKCITLRCLQKRHLNKSAEEYCPQCEEALCRECRDHHKLSKLLKSHQTITVDKYNKLPSFIKQISQNCEEHDCFLEFYCKSHDALCCKLCLISGHKECKETIFIEDFLKPLTGHQSAALDNIEKVLQDLQNNICSAIKDRNRNLTEIREQKRVIGEQFKEKRKEINTLLDHLEEEFLEKVSTLEKTNCREIEEIITKLEDEKEKVEGIQKDVESVKLFASKLQIFMGIKAFQGSISTNEINVQQVYDNGSLNNVTMKGTFNEKLEGFIKHIKTFGDVEIDNNEKHVSFSWKGDKSAQIFKPKSVAKSIETINVRLGRRINIGRNGISGCAISEAGNMLFLQSHRNSMMKYALNESSINPLPSRIGYDLAVIDSNTVAVSSGGNYPQQIYLIDMNSTKTSQVFQLGDWCCGLSYSNDSFICCTYHNGIKIYDRSNSNVRILPNSPKSAGDTYVASNANCIFHTNWRDDSVVCYDFSGQVQWKYIDSSLLRKPYGITLDTNSNIYVAGSDSNNVVVISPDGKQAKELIGASDGLANPRALFFHKTKQLLLVANYNKGAFVYDVI</sequence>
<name>A0A8S3SJN6_MYTED</name>
<dbReference type="PANTHER" id="PTHR25462">
    <property type="entry name" value="BONUS, ISOFORM C-RELATED"/>
    <property type="match status" value="1"/>
</dbReference>
<dbReference type="InterPro" id="IPR010620">
    <property type="entry name" value="SBBP_repeat"/>
</dbReference>
<dbReference type="PROSITE" id="PS50119">
    <property type="entry name" value="ZF_BBOX"/>
    <property type="match status" value="1"/>
</dbReference>
<evidence type="ECO:0000313" key="4">
    <source>
        <dbReference type="EMBL" id="CAG2217140.1"/>
    </source>
</evidence>
<protein>
    <recommendedName>
        <fullName evidence="3">B box-type domain-containing protein</fullName>
    </recommendedName>
</protein>
<keyword evidence="1" id="KW-0862">Zinc</keyword>
<evidence type="ECO:0000313" key="5">
    <source>
        <dbReference type="Proteomes" id="UP000683360"/>
    </source>
</evidence>
<dbReference type="AlphaFoldDB" id="A0A8S3SJN6"/>
<keyword evidence="2" id="KW-0175">Coiled coil</keyword>
<dbReference type="PANTHER" id="PTHR25462:SF296">
    <property type="entry name" value="MEIOTIC P26, ISOFORM F"/>
    <property type="match status" value="1"/>
</dbReference>
<proteinExistence type="predicted"/>
<dbReference type="Gene3D" id="2.120.10.30">
    <property type="entry name" value="TolB, C-terminal domain"/>
    <property type="match status" value="1"/>
</dbReference>
<dbReference type="SUPFAM" id="SSF101898">
    <property type="entry name" value="NHL repeat"/>
    <property type="match status" value="1"/>
</dbReference>
<feature type="domain" description="B box-type" evidence="3">
    <location>
        <begin position="37"/>
        <end position="80"/>
    </location>
</feature>
<gene>
    <name evidence="4" type="ORF">MEDL_30851</name>
</gene>
<keyword evidence="5" id="KW-1185">Reference proteome</keyword>
<feature type="coiled-coil region" evidence="2">
    <location>
        <begin position="184"/>
        <end position="240"/>
    </location>
</feature>
<accession>A0A8S3SJN6</accession>
<evidence type="ECO:0000259" key="3">
    <source>
        <dbReference type="PROSITE" id="PS50119"/>
    </source>
</evidence>
<dbReference type="InterPro" id="IPR047153">
    <property type="entry name" value="TRIM45/56/19-like"/>
</dbReference>
<dbReference type="GO" id="GO:0008270">
    <property type="term" value="F:zinc ion binding"/>
    <property type="evidence" value="ECO:0007669"/>
    <property type="project" value="UniProtKB-KW"/>
</dbReference>
<dbReference type="Proteomes" id="UP000683360">
    <property type="component" value="Unassembled WGS sequence"/>
</dbReference>
<reference evidence="4" key="1">
    <citation type="submission" date="2021-03" db="EMBL/GenBank/DDBJ databases">
        <authorList>
            <person name="Bekaert M."/>
        </authorList>
    </citation>
    <scope>NUCLEOTIDE SEQUENCE</scope>
</reference>
<evidence type="ECO:0000256" key="2">
    <source>
        <dbReference type="SAM" id="Coils"/>
    </source>
</evidence>
<keyword evidence="1" id="KW-0863">Zinc-finger</keyword>
<dbReference type="InterPro" id="IPR011042">
    <property type="entry name" value="6-blade_b-propeller_TolB-like"/>
</dbReference>
<dbReference type="Gene3D" id="3.30.160.60">
    <property type="entry name" value="Classic Zinc Finger"/>
    <property type="match status" value="1"/>
</dbReference>
<organism evidence="4 5">
    <name type="scientific">Mytilus edulis</name>
    <name type="common">Blue mussel</name>
    <dbReference type="NCBI Taxonomy" id="6550"/>
    <lineage>
        <taxon>Eukaryota</taxon>
        <taxon>Metazoa</taxon>
        <taxon>Spiralia</taxon>
        <taxon>Lophotrochozoa</taxon>
        <taxon>Mollusca</taxon>
        <taxon>Bivalvia</taxon>
        <taxon>Autobranchia</taxon>
        <taxon>Pteriomorphia</taxon>
        <taxon>Mytilida</taxon>
        <taxon>Mytiloidea</taxon>
        <taxon>Mytilidae</taxon>
        <taxon>Mytilinae</taxon>
        <taxon>Mytilus</taxon>
    </lineage>
</organism>